<name>A0AAU9F4Z0_DROMD</name>
<gene>
    <name evidence="1" type="ORF">DMAD_08216</name>
</gene>
<protein>
    <submittedName>
        <fullName evidence="1">Uncharacterized protein</fullName>
    </submittedName>
</protein>
<evidence type="ECO:0000313" key="2">
    <source>
        <dbReference type="Proteomes" id="UP001500889"/>
    </source>
</evidence>
<dbReference type="Proteomes" id="UP001500889">
    <property type="component" value="Chromosome O"/>
</dbReference>
<dbReference type="AlphaFoldDB" id="A0AAU9F4Z0"/>
<keyword evidence="2" id="KW-1185">Reference proteome</keyword>
<sequence length="68" mass="8123">MDQFYDCQSSESETEDYVVGYAYEVVHQPFTRYAGPIDRREVLGCALKATEILFRFYDARWQEMKQLK</sequence>
<reference evidence="1 2" key="1">
    <citation type="submission" date="2024-02" db="EMBL/GenBank/DDBJ databases">
        <title>A chromosome-level genome assembly of Drosophila madeirensis, a fruit fly species endemic to Madeira island.</title>
        <authorList>
            <person name="Tomihara K."/>
            <person name="Llopart A."/>
            <person name="Yamamoto D."/>
        </authorList>
    </citation>
    <scope>NUCLEOTIDE SEQUENCE [LARGE SCALE GENOMIC DNA]</scope>
    <source>
        <strain evidence="1 2">RF1</strain>
    </source>
</reference>
<evidence type="ECO:0000313" key="1">
    <source>
        <dbReference type="EMBL" id="BFF89461.1"/>
    </source>
</evidence>
<proteinExistence type="predicted"/>
<organism evidence="1 2">
    <name type="scientific">Drosophila madeirensis</name>
    <name type="common">Fruit fly</name>
    <dbReference type="NCBI Taxonomy" id="30013"/>
    <lineage>
        <taxon>Eukaryota</taxon>
        <taxon>Metazoa</taxon>
        <taxon>Ecdysozoa</taxon>
        <taxon>Arthropoda</taxon>
        <taxon>Hexapoda</taxon>
        <taxon>Insecta</taxon>
        <taxon>Pterygota</taxon>
        <taxon>Neoptera</taxon>
        <taxon>Endopterygota</taxon>
        <taxon>Diptera</taxon>
        <taxon>Brachycera</taxon>
        <taxon>Muscomorpha</taxon>
        <taxon>Ephydroidea</taxon>
        <taxon>Drosophilidae</taxon>
        <taxon>Drosophila</taxon>
        <taxon>Sophophora</taxon>
    </lineage>
</organism>
<dbReference type="EMBL" id="AP029263">
    <property type="protein sequence ID" value="BFF89461.1"/>
    <property type="molecule type" value="Genomic_DNA"/>
</dbReference>
<accession>A0AAU9F4Z0</accession>